<protein>
    <submittedName>
        <fullName evidence="2">Uncharacterized protein</fullName>
    </submittedName>
</protein>
<keyword evidence="3" id="KW-1185">Reference proteome</keyword>
<sequence length="103" mass="11781">CVDDGLFLDLGRDLLMNGMVHRCYQVGMTTFYHKQSVGLFDAKGKIGGINITERTAKGRYRVAPAFGRYGRVVAEDEDTWMRKNPLEQDHSRQNVPAKYSKKR</sequence>
<dbReference type="AlphaFoldDB" id="A0A2G9U1H6"/>
<feature type="compositionally biased region" description="Basic and acidic residues" evidence="1">
    <location>
        <begin position="80"/>
        <end position="92"/>
    </location>
</feature>
<dbReference type="EMBL" id="KZ350999">
    <property type="protein sequence ID" value="PIO63350.1"/>
    <property type="molecule type" value="Genomic_DNA"/>
</dbReference>
<evidence type="ECO:0000256" key="1">
    <source>
        <dbReference type="SAM" id="MobiDB-lite"/>
    </source>
</evidence>
<feature type="non-terminal residue" evidence="2">
    <location>
        <position position="1"/>
    </location>
</feature>
<feature type="region of interest" description="Disordered" evidence="1">
    <location>
        <begin position="80"/>
        <end position="103"/>
    </location>
</feature>
<proteinExistence type="predicted"/>
<reference evidence="2 3" key="1">
    <citation type="submission" date="2015-09" db="EMBL/GenBank/DDBJ databases">
        <title>Draft genome of the parasitic nematode Teladorsagia circumcincta isolate WARC Sus (inbred).</title>
        <authorList>
            <person name="Mitreva M."/>
        </authorList>
    </citation>
    <scope>NUCLEOTIDE SEQUENCE [LARGE SCALE GENOMIC DNA]</scope>
    <source>
        <strain evidence="2 3">S</strain>
    </source>
</reference>
<name>A0A2G9U1H6_TELCI</name>
<evidence type="ECO:0000313" key="2">
    <source>
        <dbReference type="EMBL" id="PIO63350.1"/>
    </source>
</evidence>
<dbReference type="Proteomes" id="UP000230423">
    <property type="component" value="Unassembled WGS sequence"/>
</dbReference>
<gene>
    <name evidence="2" type="ORF">TELCIR_15050</name>
</gene>
<organism evidence="2 3">
    <name type="scientific">Teladorsagia circumcincta</name>
    <name type="common">Brown stomach worm</name>
    <name type="synonym">Ostertagia circumcincta</name>
    <dbReference type="NCBI Taxonomy" id="45464"/>
    <lineage>
        <taxon>Eukaryota</taxon>
        <taxon>Metazoa</taxon>
        <taxon>Ecdysozoa</taxon>
        <taxon>Nematoda</taxon>
        <taxon>Chromadorea</taxon>
        <taxon>Rhabditida</taxon>
        <taxon>Rhabditina</taxon>
        <taxon>Rhabditomorpha</taxon>
        <taxon>Strongyloidea</taxon>
        <taxon>Trichostrongylidae</taxon>
        <taxon>Teladorsagia</taxon>
    </lineage>
</organism>
<accession>A0A2G9U1H6</accession>
<evidence type="ECO:0000313" key="3">
    <source>
        <dbReference type="Proteomes" id="UP000230423"/>
    </source>
</evidence>